<dbReference type="EMBL" id="VJZN01000005">
    <property type="protein sequence ID" value="TRX08431.1"/>
    <property type="molecule type" value="Genomic_DNA"/>
</dbReference>
<dbReference type="SMART" id="SM00530">
    <property type="entry name" value="HTH_XRE"/>
    <property type="match status" value="1"/>
</dbReference>
<name>A0ABY3CNB7_9FLAO</name>
<feature type="domain" description="HTH cro/C1-type" evidence="1">
    <location>
        <begin position="6"/>
        <end position="60"/>
    </location>
</feature>
<dbReference type="PROSITE" id="PS50943">
    <property type="entry name" value="HTH_CROC1"/>
    <property type="match status" value="1"/>
</dbReference>
<dbReference type="RefSeq" id="WP_143388038.1">
    <property type="nucleotide sequence ID" value="NZ_VJZN01000005.1"/>
</dbReference>
<dbReference type="Gene3D" id="1.10.260.40">
    <property type="entry name" value="lambda repressor-like DNA-binding domains"/>
    <property type="match status" value="1"/>
</dbReference>
<dbReference type="InterPro" id="IPR001387">
    <property type="entry name" value="Cro/C1-type_HTH"/>
</dbReference>
<dbReference type="Pfam" id="PF01381">
    <property type="entry name" value="HTH_3"/>
    <property type="match status" value="1"/>
</dbReference>
<dbReference type="InterPro" id="IPR010982">
    <property type="entry name" value="Lambda_DNA-bd_dom_sf"/>
</dbReference>
<sequence>MKQEKLITMRKMRGYSQVYMAQQAAMEQTTYSKKEIGKSNITDAEWNKFAKVLNVPLEEIKDLDRSLAMKNKNWDFNNNETGIQYINMPENVFDVIMKYNGRLEEENEHLRQEILSLKQGTNTIFVSNLVE</sequence>
<reference evidence="2 3" key="1">
    <citation type="submission" date="2019-07" db="EMBL/GenBank/DDBJ databases">
        <title>Novel species of Flavobacterium.</title>
        <authorList>
            <person name="Liu Q."/>
            <person name="Xin Y.-H."/>
        </authorList>
    </citation>
    <scope>NUCLEOTIDE SEQUENCE [LARGE SCALE GENOMIC DNA]</scope>
    <source>
        <strain evidence="2 3">GSP39</strain>
    </source>
</reference>
<dbReference type="CDD" id="cd00093">
    <property type="entry name" value="HTH_XRE"/>
    <property type="match status" value="1"/>
</dbReference>
<protein>
    <submittedName>
        <fullName evidence="2">Helix-turn-helix transcriptional regulator</fullName>
    </submittedName>
</protein>
<evidence type="ECO:0000259" key="1">
    <source>
        <dbReference type="PROSITE" id="PS50943"/>
    </source>
</evidence>
<dbReference type="SUPFAM" id="SSF47413">
    <property type="entry name" value="lambda repressor-like DNA-binding domains"/>
    <property type="match status" value="1"/>
</dbReference>
<accession>A0ABY3CNB7</accession>
<evidence type="ECO:0000313" key="2">
    <source>
        <dbReference type="EMBL" id="TRX08431.1"/>
    </source>
</evidence>
<organism evidence="2 3">
    <name type="scientific">Flavobacterium gawalongense</name>
    <dbReference type="NCBI Taxonomy" id="2594432"/>
    <lineage>
        <taxon>Bacteria</taxon>
        <taxon>Pseudomonadati</taxon>
        <taxon>Bacteroidota</taxon>
        <taxon>Flavobacteriia</taxon>
        <taxon>Flavobacteriales</taxon>
        <taxon>Flavobacteriaceae</taxon>
        <taxon>Flavobacterium</taxon>
    </lineage>
</organism>
<comment type="caution">
    <text evidence="2">The sequence shown here is derived from an EMBL/GenBank/DDBJ whole genome shotgun (WGS) entry which is preliminary data.</text>
</comment>
<keyword evidence="3" id="KW-1185">Reference proteome</keyword>
<dbReference type="Proteomes" id="UP000318528">
    <property type="component" value="Unassembled WGS sequence"/>
</dbReference>
<proteinExistence type="predicted"/>
<evidence type="ECO:0000313" key="3">
    <source>
        <dbReference type="Proteomes" id="UP000318528"/>
    </source>
</evidence>
<gene>
    <name evidence="2" type="ORF">FNW12_04095</name>
</gene>